<dbReference type="PANTHER" id="PTHR33776">
    <property type="entry name" value="ENDO/EXONUCLEASE/PHOSPHATASE DOMAIN-CONTAINING PROTEIN"/>
    <property type="match status" value="1"/>
</dbReference>
<organism evidence="1 2">
    <name type="scientific">Leptidea sinapis</name>
    <dbReference type="NCBI Taxonomy" id="189913"/>
    <lineage>
        <taxon>Eukaryota</taxon>
        <taxon>Metazoa</taxon>
        <taxon>Ecdysozoa</taxon>
        <taxon>Arthropoda</taxon>
        <taxon>Hexapoda</taxon>
        <taxon>Insecta</taxon>
        <taxon>Pterygota</taxon>
        <taxon>Neoptera</taxon>
        <taxon>Endopterygota</taxon>
        <taxon>Lepidoptera</taxon>
        <taxon>Glossata</taxon>
        <taxon>Ditrysia</taxon>
        <taxon>Papilionoidea</taxon>
        <taxon>Pieridae</taxon>
        <taxon>Dismorphiinae</taxon>
        <taxon>Leptidea</taxon>
    </lineage>
</organism>
<evidence type="ECO:0000313" key="1">
    <source>
        <dbReference type="EMBL" id="VVC89999.1"/>
    </source>
</evidence>
<dbReference type="EMBL" id="FZQP02000670">
    <property type="protein sequence ID" value="VVC89999.1"/>
    <property type="molecule type" value="Genomic_DNA"/>
</dbReference>
<proteinExistence type="predicted"/>
<dbReference type="Proteomes" id="UP000324832">
    <property type="component" value="Unassembled WGS sequence"/>
</dbReference>
<gene>
    <name evidence="1" type="ORF">LSINAPIS_LOCUS3005</name>
</gene>
<dbReference type="PANTHER" id="PTHR33776:SF4">
    <property type="entry name" value="ENDONUCLEASE_EXONUCLEASE_PHOSPHATASE DOMAIN-CONTAINING PROTEIN"/>
    <property type="match status" value="1"/>
</dbReference>
<sequence>MNKYFDVLCITEHNMILDDVSFLSIPNFQLASFCLRTSRHGASCILIRKGHKFRVISDIDEYSILNIKECSAVELVDHKIIIICVYRSPKITVTAIDLFFSSLHKILNKICFKNRKVILCGDFNIDRMKTNRTSVYFEQLLQSYNLKLLFKEPTRLSSNTCIDNFAHNIRGCTSSVYELAISDHTAQVVQVPTKRSILLSHWYIHKRQFSIENMNKYYDCLKSLSFQEVYSVDDPNLAYNIFLDLILLFYNLCFTIVKIKISSTKRHRWLSRGIRTCSKIKRKLLWKSRLTKCKSDIIKLKAYSKRLKSIIKLTQRSQNNYIIKNSSNKTKATWNIINGTLNNISRNDIDAIRIGSKIVTDPQMIAQAFNDFFIDEINNDCKKSGYNDNPKYITRHHQPNSLFFNPTCCYDILDAIKSLKNTNSNGYDVAGFVTCFLLYNRELPKATNVSHESIVCKTCSIVDRSKVRFVGNENITVDIAVAV</sequence>
<accession>A0A5E4PYP1</accession>
<keyword evidence="2" id="KW-1185">Reference proteome</keyword>
<dbReference type="InterPro" id="IPR036691">
    <property type="entry name" value="Endo/exonu/phosph_ase_sf"/>
</dbReference>
<evidence type="ECO:0008006" key="3">
    <source>
        <dbReference type="Google" id="ProtNLM"/>
    </source>
</evidence>
<protein>
    <recommendedName>
        <fullName evidence="3">Endonuclease/exonuclease/phosphatase domain-containing protein</fullName>
    </recommendedName>
</protein>
<reference evidence="1 2" key="1">
    <citation type="submission" date="2017-07" db="EMBL/GenBank/DDBJ databases">
        <authorList>
            <person name="Talla V."/>
            <person name="Backstrom N."/>
        </authorList>
    </citation>
    <scope>NUCLEOTIDE SEQUENCE [LARGE SCALE GENOMIC DNA]</scope>
</reference>
<name>A0A5E4PYP1_9NEOP</name>
<dbReference type="Gene3D" id="3.60.10.10">
    <property type="entry name" value="Endonuclease/exonuclease/phosphatase"/>
    <property type="match status" value="1"/>
</dbReference>
<dbReference type="SUPFAM" id="SSF56219">
    <property type="entry name" value="DNase I-like"/>
    <property type="match status" value="1"/>
</dbReference>
<dbReference type="AlphaFoldDB" id="A0A5E4PYP1"/>
<evidence type="ECO:0000313" key="2">
    <source>
        <dbReference type="Proteomes" id="UP000324832"/>
    </source>
</evidence>